<feature type="transmembrane region" description="Helical" evidence="5">
    <location>
        <begin position="567"/>
        <end position="591"/>
    </location>
</feature>
<dbReference type="VGNC" id="VGNC:86408">
    <property type="gene designation" value="CD300LG"/>
</dbReference>
<dbReference type="Bgee" id="ENSSSCG00000023014">
    <property type="expression patterns" value="Expressed in subcutaneous adipose tissue and 28 other cell types or tissues"/>
</dbReference>
<sequence>MRSSGKGTGHAGEGVGAGKKARGRGAGTERPPTERGAPWAATLRVHEGRVSAHPSRPPSPSRRSSGSVVGPPRGVLPGRAGISAPVREARGGRELRLPLAPPPRPLPAAAARAGVAEREEERHGEEGEGGAGRRGGGRSGGRPRRLAQPTLRGPRLHSPAWSFPPHTPRDLSVLPSSPGETPVYVPNPVNSQPLLRPQRLHIPTPAPCAGEGGWTLAKHRIRFCKHLLRALQVPGTVPGAGGSETSKAGILNLTDSSRGGGPVRRARATLCNNARCWERFIGARGPGGAEEAERRRRAGYGTLVGPKEISGFVGDTVSLQCTYGEALKTHRKYWCRKIGYLIARCSGTVFSGEYGQEGRVSVHDSPWELRFKVILRNLTLEDEGQYFCGIQRLGLDDSFSVSLHVFPASPGLHLTVSTAKLGKTGAEASPSAGTFPSEHPATSPHAGASAFARTTPHPATSPHAGASAFARTTPHPATSPHAGASAFPRTTPHPATSPHAGASAFARTTPHSATSPHAGTTPHPATSPPAGISRPTTQLDSTSAKDTSLVRRSSTAKSGTSIPMTRILAPVLVLLALLLATGLAALGSWVLQRRKEAQLTAETERKEKLQLSHSPLESSWVPEYTAINPAGPTGPPASPNTEIRCLSQASEEDGACLRDPEGDVTPGPPLPVSGEGPGLSEFISG</sequence>
<dbReference type="AlphaFoldDB" id="A0A5G2QZP2"/>
<comment type="subcellular location">
    <subcellularLocation>
        <location evidence="1">Membrane</location>
    </subcellularLocation>
</comment>
<dbReference type="InterPro" id="IPR036179">
    <property type="entry name" value="Ig-like_dom_sf"/>
</dbReference>
<dbReference type="Pfam" id="PF07686">
    <property type="entry name" value="V-set"/>
    <property type="match status" value="1"/>
</dbReference>
<keyword evidence="8" id="KW-1185">Reference proteome</keyword>
<dbReference type="PANTHER" id="PTHR11860">
    <property type="entry name" value="POLYMERIC-IMMUNOGLOBULIN RECEPTOR"/>
    <property type="match status" value="1"/>
</dbReference>
<proteinExistence type="evidence at protein level"/>
<feature type="region of interest" description="Disordered" evidence="4">
    <location>
        <begin position="1"/>
        <end position="190"/>
    </location>
</feature>
<protein>
    <submittedName>
        <fullName evidence="7">CD300 molecule like family member g</fullName>
    </submittedName>
</protein>
<dbReference type="InterPro" id="IPR050671">
    <property type="entry name" value="CD300_family_receptors"/>
</dbReference>
<dbReference type="STRING" id="9823.ENSSSCP00000070351"/>
<evidence type="ECO:0000256" key="1">
    <source>
        <dbReference type="ARBA" id="ARBA00004370"/>
    </source>
</evidence>
<reference evidence="8" key="1">
    <citation type="submission" date="2009-11" db="EMBL/GenBank/DDBJ databases">
        <authorList>
            <consortium name="Porcine genome sequencing project"/>
        </authorList>
    </citation>
    <scope>NUCLEOTIDE SEQUENCE [LARGE SCALE GENOMIC DNA]</scope>
    <source>
        <strain evidence="8">Duroc</strain>
    </source>
</reference>
<dbReference type="InterPro" id="IPR013106">
    <property type="entry name" value="Ig_V-set"/>
</dbReference>
<keyword evidence="3 5" id="KW-0472">Membrane</keyword>
<dbReference type="InterPro" id="IPR003599">
    <property type="entry name" value="Ig_sub"/>
</dbReference>
<evidence type="ECO:0000313" key="9">
    <source>
        <dbReference type="VGNC" id="VGNC:86408"/>
    </source>
</evidence>
<dbReference type="ExpressionAtlas" id="A0A5G2QZP2">
    <property type="expression patterns" value="baseline and differential"/>
</dbReference>
<dbReference type="InterPro" id="IPR013783">
    <property type="entry name" value="Ig-like_fold"/>
</dbReference>
<feature type="compositionally biased region" description="Basic and acidic residues" evidence="4">
    <location>
        <begin position="115"/>
        <end position="126"/>
    </location>
</feature>
<dbReference type="GeneTree" id="ENSGT00940000162429"/>
<dbReference type="Gene3D" id="2.60.40.10">
    <property type="entry name" value="Immunoglobulins"/>
    <property type="match status" value="1"/>
</dbReference>
<feature type="region of interest" description="Disordered" evidence="4">
    <location>
        <begin position="424"/>
        <end position="559"/>
    </location>
</feature>
<feature type="compositionally biased region" description="Polar residues" evidence="4">
    <location>
        <begin position="534"/>
        <end position="559"/>
    </location>
</feature>
<gene>
    <name evidence="7 9" type="primary">CD300LG</name>
</gene>
<dbReference type="GO" id="GO:0005886">
    <property type="term" value="C:plasma membrane"/>
    <property type="evidence" value="ECO:0000318"/>
    <property type="project" value="GO_Central"/>
</dbReference>
<feature type="compositionally biased region" description="Low complexity" evidence="4">
    <location>
        <begin position="61"/>
        <end position="79"/>
    </location>
</feature>
<feature type="region of interest" description="Disordered" evidence="4">
    <location>
        <begin position="629"/>
        <end position="685"/>
    </location>
</feature>
<accession>A0A5G2QZP2</accession>
<evidence type="ECO:0000256" key="3">
    <source>
        <dbReference type="ARBA" id="ARBA00023136"/>
    </source>
</evidence>
<evidence type="ECO:0000256" key="5">
    <source>
        <dbReference type="SAM" id="Phobius"/>
    </source>
</evidence>
<reference evidence="7" key="4">
    <citation type="submission" date="2025-09" db="UniProtKB">
        <authorList>
            <consortium name="Ensembl"/>
        </authorList>
    </citation>
    <scope>IDENTIFICATION</scope>
</reference>
<reference evidence="7" key="2">
    <citation type="journal article" date="2020" name="Gigascience">
        <title>An improved pig reference genome sequence to enable pig genetics and genomics research.</title>
        <authorList>
            <person name="Warr A."/>
            <person name="Affara N."/>
            <person name="Aken B."/>
            <person name="Beiki H."/>
            <person name="Bickhart D.M."/>
            <person name="Billis K."/>
            <person name="Chow W."/>
            <person name="Eory L."/>
            <person name="Finlayson H.A."/>
            <person name="Flicek P."/>
            <person name="Giron C.G."/>
            <person name="Griffin D.K."/>
            <person name="Hall R."/>
            <person name="Hannum G."/>
            <person name="Hourlier T."/>
            <person name="Howe K."/>
            <person name="Hume D.A."/>
            <person name="Izuogu O."/>
            <person name="Kim K."/>
            <person name="Koren S."/>
            <person name="Liu H."/>
            <person name="Manchanda N."/>
            <person name="Martin F.J."/>
            <person name="Nonneman D.J."/>
            <person name="O'Connor R.E."/>
            <person name="Phillippy A.M."/>
            <person name="Rohrer G.A."/>
            <person name="Rosen B.D."/>
            <person name="Rund L.A."/>
            <person name="Sargent C.A."/>
            <person name="Schook L.B."/>
            <person name="Schroeder S.G."/>
            <person name="Schwartz A.S."/>
            <person name="Skinner B.M."/>
            <person name="Talbot R."/>
            <person name="Tseng E."/>
            <person name="Tuggle C.K."/>
            <person name="Watson M."/>
            <person name="Smith T.P.L."/>
            <person name="Archibald A.L."/>
        </authorList>
    </citation>
    <scope>NUCLEOTIDE SEQUENCE [LARGE SCALE GENOMIC DNA]</scope>
    <source>
        <strain evidence="7">Duroc</strain>
    </source>
</reference>
<feature type="compositionally biased region" description="Gly residues" evidence="4">
    <location>
        <begin position="129"/>
        <end position="140"/>
    </location>
</feature>
<dbReference type="FunCoup" id="A0A5G2QZP2">
    <property type="interactions" value="133"/>
</dbReference>
<feature type="compositionally biased region" description="Gly residues" evidence="4">
    <location>
        <begin position="1"/>
        <end position="17"/>
    </location>
</feature>
<dbReference type="SMART" id="SM00409">
    <property type="entry name" value="IG"/>
    <property type="match status" value="1"/>
</dbReference>
<evidence type="ECO:0000313" key="8">
    <source>
        <dbReference type="Proteomes" id="UP000008227"/>
    </source>
</evidence>
<dbReference type="GlyGen" id="A0A5G2QZP2">
    <property type="glycosylation" value="1 site"/>
</dbReference>
<dbReference type="GO" id="GO:0007165">
    <property type="term" value="P:signal transduction"/>
    <property type="evidence" value="ECO:0000318"/>
    <property type="project" value="GO_Central"/>
</dbReference>
<keyword evidence="5" id="KW-1133">Transmembrane helix</keyword>
<feature type="compositionally biased region" description="Basic and acidic residues" evidence="4">
    <location>
        <begin position="87"/>
        <end position="96"/>
    </location>
</feature>
<reference evidence="7" key="3">
    <citation type="submission" date="2025-08" db="UniProtKB">
        <authorList>
            <consortium name="Ensembl"/>
        </authorList>
    </citation>
    <scope>IDENTIFICATION</scope>
</reference>
<dbReference type="CDD" id="cd05716">
    <property type="entry name" value="IgV_pIgR_like"/>
    <property type="match status" value="1"/>
</dbReference>
<dbReference type="Ensembl" id="ENSSSCT00000085779.2">
    <property type="protein sequence ID" value="ENSSSCP00000070351.2"/>
    <property type="gene ID" value="ENSSSCG00000023014.5"/>
</dbReference>
<evidence type="ECO:0000256" key="4">
    <source>
        <dbReference type="SAM" id="MobiDB-lite"/>
    </source>
</evidence>
<feature type="domain" description="Immunoglobulin" evidence="6">
    <location>
        <begin position="306"/>
        <end position="406"/>
    </location>
</feature>
<organism evidence="7 8">
    <name type="scientific">Sus scrofa</name>
    <name type="common">Pig</name>
    <dbReference type="NCBI Taxonomy" id="9823"/>
    <lineage>
        <taxon>Eukaryota</taxon>
        <taxon>Metazoa</taxon>
        <taxon>Chordata</taxon>
        <taxon>Craniata</taxon>
        <taxon>Vertebrata</taxon>
        <taxon>Euteleostomi</taxon>
        <taxon>Mammalia</taxon>
        <taxon>Eutheria</taxon>
        <taxon>Laurasiatheria</taxon>
        <taxon>Artiodactyla</taxon>
        <taxon>Suina</taxon>
        <taxon>Suidae</taxon>
        <taxon>Sus</taxon>
    </lineage>
</organism>
<keyword evidence="2 5" id="KW-0812">Transmembrane</keyword>
<feature type="compositionally biased region" description="Polar residues" evidence="4">
    <location>
        <begin position="509"/>
        <end position="518"/>
    </location>
</feature>
<evidence type="ECO:0000259" key="6">
    <source>
        <dbReference type="SMART" id="SM00409"/>
    </source>
</evidence>
<dbReference type="GO" id="GO:0004888">
    <property type="term" value="F:transmembrane signaling receptor activity"/>
    <property type="evidence" value="ECO:0000318"/>
    <property type="project" value="GO_Central"/>
</dbReference>
<dbReference type="InParanoid" id="A0A5G2QZP2"/>
<evidence type="ECO:0000313" key="7">
    <source>
        <dbReference type="Ensembl" id="ENSSSCP00000070351.2"/>
    </source>
</evidence>
<dbReference type="Proteomes" id="UP000008227">
    <property type="component" value="Chromosome 12"/>
</dbReference>
<dbReference type="SUPFAM" id="SSF48726">
    <property type="entry name" value="Immunoglobulin"/>
    <property type="match status" value="1"/>
</dbReference>
<name>A0A5G2QZP2_PIG</name>
<evidence type="ECO:0007829" key="10">
    <source>
        <dbReference type="PeptideAtlas" id="A0A5G2QZP2"/>
    </source>
</evidence>
<dbReference type="PANTHER" id="PTHR11860:SF62">
    <property type="entry name" value="CMRF35-LIKE MOLECULE 9"/>
    <property type="match status" value="1"/>
</dbReference>
<dbReference type="Reactome" id="R-SSC-198933">
    <property type="pathway name" value="Immunoregulatory interactions between a Lymphoid and a non-Lymphoid cell"/>
</dbReference>
<keyword evidence="10" id="KW-1267">Proteomics identification</keyword>
<evidence type="ECO:0000256" key="2">
    <source>
        <dbReference type="ARBA" id="ARBA00022692"/>
    </source>
</evidence>